<dbReference type="Proteomes" id="UP000006039">
    <property type="component" value="Unassembled WGS sequence"/>
</dbReference>
<reference evidence="3" key="1">
    <citation type="submission" date="2010-07" db="EMBL/GenBank/DDBJ databases">
        <title>The genome sequence of Gaeumannomyces graminis var. tritici strain R3-111a-1.</title>
        <authorList>
            <consortium name="The Broad Institute Genome Sequencing Platform"/>
            <person name="Ma L.-J."/>
            <person name="Dead R."/>
            <person name="Young S."/>
            <person name="Zeng Q."/>
            <person name="Koehrsen M."/>
            <person name="Alvarado L."/>
            <person name="Berlin A."/>
            <person name="Chapman S.B."/>
            <person name="Chen Z."/>
            <person name="Freedman E."/>
            <person name="Gellesch M."/>
            <person name="Goldberg J."/>
            <person name="Griggs A."/>
            <person name="Gujja S."/>
            <person name="Heilman E.R."/>
            <person name="Heiman D."/>
            <person name="Hepburn T."/>
            <person name="Howarth C."/>
            <person name="Jen D."/>
            <person name="Larson L."/>
            <person name="Mehta T."/>
            <person name="Neiman D."/>
            <person name="Pearson M."/>
            <person name="Roberts A."/>
            <person name="Saif S."/>
            <person name="Shea T."/>
            <person name="Shenoy N."/>
            <person name="Sisk P."/>
            <person name="Stolte C."/>
            <person name="Sykes S."/>
            <person name="Walk T."/>
            <person name="White J."/>
            <person name="Yandava C."/>
            <person name="Haas B."/>
            <person name="Nusbaum C."/>
            <person name="Birren B."/>
        </authorList>
    </citation>
    <scope>NUCLEOTIDE SEQUENCE [LARGE SCALE GENOMIC DNA]</scope>
    <source>
        <strain evidence="3">R3-111a-1</strain>
    </source>
</reference>
<dbReference type="VEuPathDB" id="FungiDB:GGTG_13795"/>
<accession>J3PJV6</accession>
<dbReference type="AlphaFoldDB" id="J3PJV6"/>
<proteinExistence type="predicted"/>
<dbReference type="RefSeq" id="XP_009229979.1">
    <property type="nucleotide sequence ID" value="XM_009231715.1"/>
</dbReference>
<evidence type="ECO:0000313" key="1">
    <source>
        <dbReference type="EMBL" id="EJT68629.1"/>
    </source>
</evidence>
<reference evidence="1" key="3">
    <citation type="submission" date="2010-09" db="EMBL/GenBank/DDBJ databases">
        <title>Annotation of Gaeumannomyces graminis var. tritici R3-111a-1.</title>
        <authorList>
            <consortium name="The Broad Institute Genome Sequencing Platform"/>
            <person name="Ma L.-J."/>
            <person name="Dead R."/>
            <person name="Young S.K."/>
            <person name="Zeng Q."/>
            <person name="Gargeya S."/>
            <person name="Fitzgerald M."/>
            <person name="Haas B."/>
            <person name="Abouelleil A."/>
            <person name="Alvarado L."/>
            <person name="Arachchi H.M."/>
            <person name="Berlin A."/>
            <person name="Brown A."/>
            <person name="Chapman S.B."/>
            <person name="Chen Z."/>
            <person name="Dunbar C."/>
            <person name="Freedman E."/>
            <person name="Gearin G."/>
            <person name="Gellesch M."/>
            <person name="Goldberg J."/>
            <person name="Griggs A."/>
            <person name="Gujja S."/>
            <person name="Heiman D."/>
            <person name="Howarth C."/>
            <person name="Larson L."/>
            <person name="Lui A."/>
            <person name="MacDonald P.J.P."/>
            <person name="Mehta T."/>
            <person name="Montmayeur A."/>
            <person name="Murphy C."/>
            <person name="Neiman D."/>
            <person name="Pearson M."/>
            <person name="Priest M."/>
            <person name="Roberts A."/>
            <person name="Saif S."/>
            <person name="Shea T."/>
            <person name="Shenoy N."/>
            <person name="Sisk P."/>
            <person name="Stolte C."/>
            <person name="Sykes S."/>
            <person name="Yandava C."/>
            <person name="Wortman J."/>
            <person name="Nusbaum C."/>
            <person name="Birren B."/>
        </authorList>
    </citation>
    <scope>NUCLEOTIDE SEQUENCE</scope>
    <source>
        <strain evidence="1">R3-111a-1</strain>
    </source>
</reference>
<dbReference type="EnsemblFungi" id="EJT68629">
    <property type="protein sequence ID" value="EJT68629"/>
    <property type="gene ID" value="GGTG_13795"/>
</dbReference>
<reference evidence="2" key="5">
    <citation type="submission" date="2018-04" db="UniProtKB">
        <authorList>
            <consortium name="EnsemblFungi"/>
        </authorList>
    </citation>
    <scope>IDENTIFICATION</scope>
    <source>
        <strain evidence="2">R3-111a-1</strain>
    </source>
</reference>
<dbReference type="HOGENOM" id="CLU_2776082_0_0_1"/>
<evidence type="ECO:0000313" key="3">
    <source>
        <dbReference type="Proteomes" id="UP000006039"/>
    </source>
</evidence>
<sequence>MEKFPDGMADGLKRLGNALQSLPLKSLAPKAAFPGANTDAAPLRGTARFASSFALNAFLDNGLTFWAIF</sequence>
<reference evidence="2" key="4">
    <citation type="journal article" date="2015" name="G3 (Bethesda)">
        <title>Genome sequences of three phytopathogenic species of the Magnaporthaceae family of fungi.</title>
        <authorList>
            <person name="Okagaki L.H."/>
            <person name="Nunes C.C."/>
            <person name="Sailsbery J."/>
            <person name="Clay B."/>
            <person name="Brown D."/>
            <person name="John T."/>
            <person name="Oh Y."/>
            <person name="Young N."/>
            <person name="Fitzgerald M."/>
            <person name="Haas B.J."/>
            <person name="Zeng Q."/>
            <person name="Young S."/>
            <person name="Adiconis X."/>
            <person name="Fan L."/>
            <person name="Levin J.Z."/>
            <person name="Mitchell T.K."/>
            <person name="Okubara P.A."/>
            <person name="Farman M.L."/>
            <person name="Kohn L.M."/>
            <person name="Birren B."/>
            <person name="Ma L.-J."/>
            <person name="Dean R.A."/>
        </authorList>
    </citation>
    <scope>NUCLEOTIDE SEQUENCE</scope>
    <source>
        <strain evidence="2">R3-111a-1</strain>
    </source>
</reference>
<evidence type="ECO:0000313" key="2">
    <source>
        <dbReference type="EnsemblFungi" id="EJT68629"/>
    </source>
</evidence>
<reference evidence="1" key="2">
    <citation type="submission" date="2010-07" db="EMBL/GenBank/DDBJ databases">
        <authorList>
            <consortium name="The Broad Institute Genome Sequencing Platform"/>
            <consortium name="Broad Institute Genome Sequencing Center for Infectious Disease"/>
            <person name="Ma L.-J."/>
            <person name="Dead R."/>
            <person name="Young S."/>
            <person name="Zeng Q."/>
            <person name="Koehrsen M."/>
            <person name="Alvarado L."/>
            <person name="Berlin A."/>
            <person name="Chapman S.B."/>
            <person name="Chen Z."/>
            <person name="Freedman E."/>
            <person name="Gellesch M."/>
            <person name="Goldberg J."/>
            <person name="Griggs A."/>
            <person name="Gujja S."/>
            <person name="Heilman E.R."/>
            <person name="Heiman D."/>
            <person name="Hepburn T."/>
            <person name="Howarth C."/>
            <person name="Jen D."/>
            <person name="Larson L."/>
            <person name="Mehta T."/>
            <person name="Neiman D."/>
            <person name="Pearson M."/>
            <person name="Roberts A."/>
            <person name="Saif S."/>
            <person name="Shea T."/>
            <person name="Shenoy N."/>
            <person name="Sisk P."/>
            <person name="Stolte C."/>
            <person name="Sykes S."/>
            <person name="Walk T."/>
            <person name="White J."/>
            <person name="Yandava C."/>
            <person name="Haas B."/>
            <person name="Nusbaum C."/>
            <person name="Birren B."/>
        </authorList>
    </citation>
    <scope>NUCLEOTIDE SEQUENCE</scope>
    <source>
        <strain evidence="1">R3-111a-1</strain>
    </source>
</reference>
<protein>
    <submittedName>
        <fullName evidence="1 2">Uncharacterized protein</fullName>
    </submittedName>
</protein>
<dbReference type="EMBL" id="GL385448">
    <property type="protein sequence ID" value="EJT68629.1"/>
    <property type="molecule type" value="Genomic_DNA"/>
</dbReference>
<gene>
    <name evidence="2" type="primary">20354253</name>
    <name evidence="1" type="ORF">GGTG_13795</name>
</gene>
<name>J3PJV6_GAET3</name>
<dbReference type="GeneID" id="20354253"/>
<keyword evidence="3" id="KW-1185">Reference proteome</keyword>
<organism evidence="1">
    <name type="scientific">Gaeumannomyces tritici (strain R3-111a-1)</name>
    <name type="common">Wheat and barley take-all root rot fungus</name>
    <name type="synonym">Gaeumannomyces graminis var. tritici</name>
    <dbReference type="NCBI Taxonomy" id="644352"/>
    <lineage>
        <taxon>Eukaryota</taxon>
        <taxon>Fungi</taxon>
        <taxon>Dikarya</taxon>
        <taxon>Ascomycota</taxon>
        <taxon>Pezizomycotina</taxon>
        <taxon>Sordariomycetes</taxon>
        <taxon>Sordariomycetidae</taxon>
        <taxon>Magnaporthales</taxon>
        <taxon>Magnaporthaceae</taxon>
        <taxon>Gaeumannomyces</taxon>
    </lineage>
</organism>